<evidence type="ECO:0000313" key="1">
    <source>
        <dbReference type="EMBL" id="KAI8424521.1"/>
    </source>
</evidence>
<organism evidence="1 2">
    <name type="scientific">Choristoneura fumiferana</name>
    <name type="common">Spruce budworm moth</name>
    <name type="synonym">Archips fumiferana</name>
    <dbReference type="NCBI Taxonomy" id="7141"/>
    <lineage>
        <taxon>Eukaryota</taxon>
        <taxon>Metazoa</taxon>
        <taxon>Ecdysozoa</taxon>
        <taxon>Arthropoda</taxon>
        <taxon>Hexapoda</taxon>
        <taxon>Insecta</taxon>
        <taxon>Pterygota</taxon>
        <taxon>Neoptera</taxon>
        <taxon>Endopterygota</taxon>
        <taxon>Lepidoptera</taxon>
        <taxon>Glossata</taxon>
        <taxon>Ditrysia</taxon>
        <taxon>Tortricoidea</taxon>
        <taxon>Tortricidae</taxon>
        <taxon>Tortricinae</taxon>
        <taxon>Choristoneura</taxon>
    </lineage>
</organism>
<proteinExistence type="predicted"/>
<comment type="caution">
    <text evidence="1">The sequence shown here is derived from an EMBL/GenBank/DDBJ whole genome shotgun (WGS) entry which is preliminary data.</text>
</comment>
<accession>A0ACC0JK35</accession>
<dbReference type="Proteomes" id="UP001064048">
    <property type="component" value="Chromosome 4"/>
</dbReference>
<gene>
    <name evidence="1" type="ORF">MSG28_002981</name>
</gene>
<protein>
    <submittedName>
        <fullName evidence="1">Uncharacterized protein</fullName>
    </submittedName>
</protein>
<keyword evidence="2" id="KW-1185">Reference proteome</keyword>
<name>A0ACC0JK35_CHOFU</name>
<sequence>MPSERKLIKILKECAASLEKGHNRHRRRRRRSRSRSRSRPRGGRSRSRSPVRREPSPPPESPPRIETEQKEDESDKVEDAVMVNPFSEALGDDYIETTKNHKDSKNTAAVNGPHKEDCHSEHKNYKVGKPQWSATSAEGQGDDAWRTEDTGVPVYPVVPSSQPAETIFFEPEPAPPSEASTEAPQCSIPALTNQNSTPAELIAFPGSRNLLRQAFRLRNLPEGSLDITIASLAANLRKTPAIALLIRTGRH</sequence>
<evidence type="ECO:0000313" key="2">
    <source>
        <dbReference type="Proteomes" id="UP001064048"/>
    </source>
</evidence>
<reference evidence="1 2" key="1">
    <citation type="journal article" date="2022" name="Genome Biol. Evol.">
        <title>The Spruce Budworm Genome: Reconstructing the Evolutionary History of Antifreeze Proteins.</title>
        <authorList>
            <person name="Beliveau C."/>
            <person name="Gagne P."/>
            <person name="Picq S."/>
            <person name="Vernygora O."/>
            <person name="Keeling C.I."/>
            <person name="Pinkney K."/>
            <person name="Doucet D."/>
            <person name="Wen F."/>
            <person name="Johnston J.S."/>
            <person name="Maaroufi H."/>
            <person name="Boyle B."/>
            <person name="Laroche J."/>
            <person name="Dewar K."/>
            <person name="Juretic N."/>
            <person name="Blackburn G."/>
            <person name="Nisole A."/>
            <person name="Brunet B."/>
            <person name="Brandao M."/>
            <person name="Lumley L."/>
            <person name="Duan J."/>
            <person name="Quan G."/>
            <person name="Lucarotti C.J."/>
            <person name="Roe A.D."/>
            <person name="Sperling F.A.H."/>
            <person name="Levesque R.C."/>
            <person name="Cusson M."/>
        </authorList>
    </citation>
    <scope>NUCLEOTIDE SEQUENCE [LARGE SCALE GENOMIC DNA]</scope>
    <source>
        <strain evidence="1">Glfc:IPQL:Cfum</strain>
    </source>
</reference>
<dbReference type="EMBL" id="CM046104">
    <property type="protein sequence ID" value="KAI8424521.1"/>
    <property type="molecule type" value="Genomic_DNA"/>
</dbReference>